<dbReference type="AlphaFoldDB" id="A0AAV4QMQ5"/>
<evidence type="ECO:0000313" key="2">
    <source>
        <dbReference type="EMBL" id="GIY10710.1"/>
    </source>
</evidence>
<proteinExistence type="predicted"/>
<reference evidence="2 3" key="1">
    <citation type="submission" date="2021-06" db="EMBL/GenBank/DDBJ databases">
        <title>Caerostris darwini draft genome.</title>
        <authorList>
            <person name="Kono N."/>
            <person name="Arakawa K."/>
        </authorList>
    </citation>
    <scope>NUCLEOTIDE SEQUENCE [LARGE SCALE GENOMIC DNA]</scope>
</reference>
<accession>A0AAV4QMQ5</accession>
<gene>
    <name evidence="2" type="ORF">CDAR_97221</name>
</gene>
<protein>
    <submittedName>
        <fullName evidence="2">Uncharacterized protein</fullName>
    </submittedName>
</protein>
<feature type="region of interest" description="Disordered" evidence="1">
    <location>
        <begin position="24"/>
        <end position="50"/>
    </location>
</feature>
<evidence type="ECO:0000256" key="1">
    <source>
        <dbReference type="SAM" id="MobiDB-lite"/>
    </source>
</evidence>
<dbReference type="EMBL" id="BPLQ01004782">
    <property type="protein sequence ID" value="GIY10710.1"/>
    <property type="molecule type" value="Genomic_DNA"/>
</dbReference>
<name>A0AAV4QMQ5_9ARAC</name>
<comment type="caution">
    <text evidence="2">The sequence shown here is derived from an EMBL/GenBank/DDBJ whole genome shotgun (WGS) entry which is preliminary data.</text>
</comment>
<organism evidence="2 3">
    <name type="scientific">Caerostris darwini</name>
    <dbReference type="NCBI Taxonomy" id="1538125"/>
    <lineage>
        <taxon>Eukaryota</taxon>
        <taxon>Metazoa</taxon>
        <taxon>Ecdysozoa</taxon>
        <taxon>Arthropoda</taxon>
        <taxon>Chelicerata</taxon>
        <taxon>Arachnida</taxon>
        <taxon>Araneae</taxon>
        <taxon>Araneomorphae</taxon>
        <taxon>Entelegynae</taxon>
        <taxon>Araneoidea</taxon>
        <taxon>Araneidae</taxon>
        <taxon>Caerostris</taxon>
    </lineage>
</organism>
<evidence type="ECO:0000313" key="3">
    <source>
        <dbReference type="Proteomes" id="UP001054837"/>
    </source>
</evidence>
<keyword evidence="3" id="KW-1185">Reference proteome</keyword>
<dbReference type="Proteomes" id="UP001054837">
    <property type="component" value="Unassembled WGS sequence"/>
</dbReference>
<sequence length="140" mass="15618">MFATKTIDINLGLLFNSSELNGECGSASDSDLSERKKNRNSIPSHDLQESLSYHVTEQGAVPRSWGASQRRWCRPCLPVAQRFRSLSHLASLFCLKLVEKFPSSCSCSGLVISGKDSVAVLLFALLRGVWCVYGDWWFSR</sequence>